<feature type="domain" description="NAD-dependent epimerase/dehydratase" evidence="1">
    <location>
        <begin position="3"/>
        <end position="213"/>
    </location>
</feature>
<dbReference type="RefSeq" id="WP_204129699.1">
    <property type="nucleotide sequence ID" value="NZ_JAFDVD010000003.1"/>
</dbReference>
<dbReference type="CDD" id="cd05262">
    <property type="entry name" value="SDR_a7"/>
    <property type="match status" value="1"/>
</dbReference>
<evidence type="ECO:0000313" key="3">
    <source>
        <dbReference type="Proteomes" id="UP001430172"/>
    </source>
</evidence>
<sequence>MHVFVTGASGWVASAVVPELLAAGHTVSGLARSDASAAVVEGRGATVVRGTLDDHDLLREQADRADGVVHLAFPHEDMGDLAAAGAREGEAVAAMVAGLDGTGKPVVAASGTPMGQGRPSTEEDSLAVGPVAVRGENEQRLLAGAARGFRPSAVRLPRSVHGEGDAHGFVAQLSSMFREAGTAMYVGDGTNRWCAVHVRDAARLFRLALESAPAGAALHAVGDEGVAVKDIAEALAARLDLPVVGDVEPERLGFFGMMQTLDHATTAERTRALMSWAPTQPTLLEDISAGHYDR</sequence>
<dbReference type="InterPro" id="IPR036291">
    <property type="entry name" value="NAD(P)-bd_dom_sf"/>
</dbReference>
<accession>A0ABS2CH74</accession>
<dbReference type="InterPro" id="IPR051783">
    <property type="entry name" value="NAD(P)-dependent_oxidoreduct"/>
</dbReference>
<name>A0ABS2CH74_9MICO</name>
<keyword evidence="3" id="KW-1185">Reference proteome</keyword>
<dbReference type="PANTHER" id="PTHR48079">
    <property type="entry name" value="PROTEIN YEEZ"/>
    <property type="match status" value="1"/>
</dbReference>
<protein>
    <submittedName>
        <fullName evidence="2">SDR family oxidoreductase</fullName>
    </submittedName>
</protein>
<dbReference type="InterPro" id="IPR001509">
    <property type="entry name" value="Epimerase_deHydtase"/>
</dbReference>
<proteinExistence type="predicted"/>
<dbReference type="EMBL" id="JAFDVD010000003">
    <property type="protein sequence ID" value="MBM6399230.1"/>
    <property type="molecule type" value="Genomic_DNA"/>
</dbReference>
<reference evidence="2" key="1">
    <citation type="submission" date="2021-02" db="EMBL/GenBank/DDBJ databases">
        <title>Phycicoccus sp. MQZ13P-5T, whole genome shotgun sequence.</title>
        <authorList>
            <person name="Tuo L."/>
        </authorList>
    </citation>
    <scope>NUCLEOTIDE SEQUENCE</scope>
    <source>
        <strain evidence="2">MQZ13P-5</strain>
    </source>
</reference>
<dbReference type="PANTHER" id="PTHR48079:SF6">
    <property type="entry name" value="NAD(P)-BINDING DOMAIN-CONTAINING PROTEIN-RELATED"/>
    <property type="match status" value="1"/>
</dbReference>
<organism evidence="2 3">
    <name type="scientific">Phycicoccus sonneratiae</name>
    <dbReference type="NCBI Taxonomy" id="2807628"/>
    <lineage>
        <taxon>Bacteria</taxon>
        <taxon>Bacillati</taxon>
        <taxon>Actinomycetota</taxon>
        <taxon>Actinomycetes</taxon>
        <taxon>Micrococcales</taxon>
        <taxon>Intrasporangiaceae</taxon>
        <taxon>Phycicoccus</taxon>
    </lineage>
</organism>
<dbReference type="Proteomes" id="UP001430172">
    <property type="component" value="Unassembled WGS sequence"/>
</dbReference>
<comment type="caution">
    <text evidence="2">The sequence shown here is derived from an EMBL/GenBank/DDBJ whole genome shotgun (WGS) entry which is preliminary data.</text>
</comment>
<dbReference type="Pfam" id="PF01370">
    <property type="entry name" value="Epimerase"/>
    <property type="match status" value="1"/>
</dbReference>
<dbReference type="Gene3D" id="3.40.50.720">
    <property type="entry name" value="NAD(P)-binding Rossmann-like Domain"/>
    <property type="match status" value="1"/>
</dbReference>
<gene>
    <name evidence="2" type="ORF">JQN70_02395</name>
</gene>
<evidence type="ECO:0000313" key="2">
    <source>
        <dbReference type="EMBL" id="MBM6399230.1"/>
    </source>
</evidence>
<evidence type="ECO:0000259" key="1">
    <source>
        <dbReference type="Pfam" id="PF01370"/>
    </source>
</evidence>
<dbReference type="SUPFAM" id="SSF51735">
    <property type="entry name" value="NAD(P)-binding Rossmann-fold domains"/>
    <property type="match status" value="1"/>
</dbReference>